<reference evidence="2 3" key="1">
    <citation type="submission" date="2016-11" db="EMBL/GenBank/DDBJ databases">
        <authorList>
            <person name="Varghese N."/>
            <person name="Submissions S."/>
        </authorList>
    </citation>
    <scope>NUCLEOTIDE SEQUENCE [LARGE SCALE GENOMIC DNA]</scope>
    <source>
        <strain evidence="2 3">DSM 29620</strain>
    </source>
</reference>
<dbReference type="Pfam" id="PF13403">
    <property type="entry name" value="Hint_2"/>
    <property type="match status" value="1"/>
</dbReference>
<accession>A0A1H0BH01</accession>
<evidence type="ECO:0000259" key="1">
    <source>
        <dbReference type="Pfam" id="PF13403"/>
    </source>
</evidence>
<feature type="domain" description="Hedgehog/Intein (Hint)" evidence="1">
    <location>
        <begin position="9"/>
        <end position="141"/>
    </location>
</feature>
<sequence>MLVEDSRIRINADGEERLVQELSIADRIVNPITGGYDEISDILQRVVSRTDPRRVRLEPVLIEKGQLFSGRPRQDLALSPEQVVLMTDLKRTRGRPAVLSCYPAKDISHNRLMPGRDITYFAIFFDIRRFIEVSGVHIRAYTLEDLCDA</sequence>
<dbReference type="OrthoDB" id="10013035at2"/>
<organism evidence="2 3">
    <name type="scientific">Lutimaribacter pacificus</name>
    <dbReference type="NCBI Taxonomy" id="391948"/>
    <lineage>
        <taxon>Bacteria</taxon>
        <taxon>Pseudomonadati</taxon>
        <taxon>Pseudomonadota</taxon>
        <taxon>Alphaproteobacteria</taxon>
        <taxon>Rhodobacterales</taxon>
        <taxon>Roseobacteraceae</taxon>
        <taxon>Lutimaribacter</taxon>
    </lineage>
</organism>
<dbReference type="Proteomes" id="UP000324252">
    <property type="component" value="Unassembled WGS sequence"/>
</dbReference>
<protein>
    <submittedName>
        <fullName evidence="2">Hint domain-containing protein</fullName>
    </submittedName>
</protein>
<gene>
    <name evidence="2" type="ORF">SAMN05444142_101645</name>
</gene>
<name>A0A1H0BH01_9RHOB</name>
<dbReference type="EMBL" id="FQZZ01000001">
    <property type="protein sequence ID" value="SHJ56209.1"/>
    <property type="molecule type" value="Genomic_DNA"/>
</dbReference>
<proteinExistence type="predicted"/>
<dbReference type="RefSeq" id="WP_149786476.1">
    <property type="nucleotide sequence ID" value="NZ_FNIO01000001.1"/>
</dbReference>
<keyword evidence="3" id="KW-1185">Reference proteome</keyword>
<evidence type="ECO:0000313" key="3">
    <source>
        <dbReference type="Proteomes" id="UP000324252"/>
    </source>
</evidence>
<dbReference type="AlphaFoldDB" id="A0A1H0BH01"/>
<evidence type="ECO:0000313" key="2">
    <source>
        <dbReference type="EMBL" id="SHJ56209.1"/>
    </source>
</evidence>
<dbReference type="InterPro" id="IPR028992">
    <property type="entry name" value="Hedgehog/Intein_dom"/>
</dbReference>